<evidence type="ECO:0000256" key="5">
    <source>
        <dbReference type="ARBA" id="ARBA00023136"/>
    </source>
</evidence>
<dbReference type="InterPro" id="IPR035516">
    <property type="entry name" value="Gyrase/topoIV_suA_C"/>
</dbReference>
<comment type="catalytic activity">
    <reaction evidence="1 8 9">
        <text>ATP-dependent breakage, passage and rejoining of double-stranded DNA.</text>
        <dbReference type="EC" id="5.6.2.2"/>
    </reaction>
</comment>
<dbReference type="EC" id="5.6.2.2" evidence="8"/>
<dbReference type="SUPFAM" id="SSF56719">
    <property type="entry name" value="Type II DNA topoisomerase"/>
    <property type="match status" value="1"/>
</dbReference>
<dbReference type="Gene3D" id="2.120.10.90">
    <property type="entry name" value="DNA gyrase/topoisomerase IV, subunit A, C-terminal"/>
    <property type="match status" value="1"/>
</dbReference>
<feature type="coiled-coil region" evidence="10">
    <location>
        <begin position="435"/>
        <end position="502"/>
    </location>
</feature>
<keyword evidence="13" id="KW-1185">Reference proteome</keyword>
<comment type="similarity">
    <text evidence="8">Belongs to the type II topoisomerase GyrA/ParC subunit family. ParC type 2 subfamily.</text>
</comment>
<dbReference type="OrthoDB" id="9806486at2"/>
<dbReference type="AlphaFoldDB" id="A0A1H4GWR4"/>
<dbReference type="FunFam" id="3.30.1360.40:FF:000002">
    <property type="entry name" value="DNA gyrase subunit A"/>
    <property type="match status" value="1"/>
</dbReference>
<dbReference type="Gene3D" id="1.10.268.10">
    <property type="entry name" value="Topoisomerase, domain 3"/>
    <property type="match status" value="1"/>
</dbReference>
<dbReference type="GO" id="GO:0006265">
    <property type="term" value="P:DNA topological change"/>
    <property type="evidence" value="ECO:0007669"/>
    <property type="project" value="UniProtKB-UniRule"/>
</dbReference>
<keyword evidence="4 8" id="KW-0238">DNA-binding</keyword>
<dbReference type="PANTHER" id="PTHR43493:SF9">
    <property type="entry name" value="DNA TOPOISOMERASE 4 SUBUNIT A"/>
    <property type="match status" value="1"/>
</dbReference>
<dbReference type="Gene3D" id="3.90.199.10">
    <property type="entry name" value="Topoisomerase II, domain 5"/>
    <property type="match status" value="1"/>
</dbReference>
<dbReference type="InterPro" id="IPR013758">
    <property type="entry name" value="Topo_IIA_A/C_ab"/>
</dbReference>
<dbReference type="GO" id="GO:0019897">
    <property type="term" value="C:extrinsic component of plasma membrane"/>
    <property type="evidence" value="ECO:0007669"/>
    <property type="project" value="UniProtKB-UniRule"/>
</dbReference>
<dbReference type="InterPro" id="IPR002205">
    <property type="entry name" value="Topo_IIA_dom_A"/>
</dbReference>
<dbReference type="FunFam" id="2.120.10.90:FF:000005">
    <property type="entry name" value="DNA topoisomerase 4 subunit A"/>
    <property type="match status" value="1"/>
</dbReference>
<organism evidence="12 13">
    <name type="scientific">Thalassobacillus cyri</name>
    <dbReference type="NCBI Taxonomy" id="571932"/>
    <lineage>
        <taxon>Bacteria</taxon>
        <taxon>Bacillati</taxon>
        <taxon>Bacillota</taxon>
        <taxon>Bacilli</taxon>
        <taxon>Bacillales</taxon>
        <taxon>Bacillaceae</taxon>
        <taxon>Thalassobacillus</taxon>
    </lineage>
</organism>
<dbReference type="InterPro" id="IPR013757">
    <property type="entry name" value="Topo_IIA_A_a_sf"/>
</dbReference>
<dbReference type="FunFam" id="3.90.199.10:FF:000001">
    <property type="entry name" value="DNA gyrase subunit A"/>
    <property type="match status" value="1"/>
</dbReference>
<feature type="active site" description="O-(5'-phospho-DNA)-tyrosine intermediate" evidence="8 9">
    <location>
        <position position="121"/>
    </location>
</feature>
<comment type="subunit">
    <text evidence="7 8">Heterotetramer composed of ParC and ParE.</text>
</comment>
<dbReference type="Pfam" id="PF00521">
    <property type="entry name" value="DNA_topoisoIV"/>
    <property type="match status" value="1"/>
</dbReference>
<accession>A0A1H4GWR4</accession>
<dbReference type="GO" id="GO:0009330">
    <property type="term" value="C:DNA topoisomerase type II (double strand cut, ATP-hydrolyzing) complex"/>
    <property type="evidence" value="ECO:0007669"/>
    <property type="project" value="TreeGrafter"/>
</dbReference>
<dbReference type="GO" id="GO:0005737">
    <property type="term" value="C:cytoplasm"/>
    <property type="evidence" value="ECO:0007669"/>
    <property type="project" value="TreeGrafter"/>
</dbReference>
<feature type="site" description="Interaction with DNA" evidence="8">
    <location>
        <position position="41"/>
    </location>
</feature>
<evidence type="ECO:0000259" key="11">
    <source>
        <dbReference type="PROSITE" id="PS52040"/>
    </source>
</evidence>
<dbReference type="InterPro" id="IPR006691">
    <property type="entry name" value="GyrA/parC_rep"/>
</dbReference>
<evidence type="ECO:0000256" key="8">
    <source>
        <dbReference type="HAMAP-Rule" id="MF_00937"/>
    </source>
</evidence>
<dbReference type="SUPFAM" id="SSF101904">
    <property type="entry name" value="GyrA/ParC C-terminal domain-like"/>
    <property type="match status" value="1"/>
</dbReference>
<proteinExistence type="inferred from homology"/>
<reference evidence="12 13" key="1">
    <citation type="submission" date="2016-10" db="EMBL/GenBank/DDBJ databases">
        <authorList>
            <person name="de Groot N.N."/>
        </authorList>
    </citation>
    <scope>NUCLEOTIDE SEQUENCE [LARGE SCALE GENOMIC DNA]</scope>
    <source>
        <strain evidence="12 13">CCM7597</strain>
    </source>
</reference>
<dbReference type="NCBIfam" id="TIGR01063">
    <property type="entry name" value="gyrA"/>
    <property type="match status" value="1"/>
</dbReference>
<dbReference type="InterPro" id="IPR050220">
    <property type="entry name" value="Type_II_DNA_Topoisomerases"/>
</dbReference>
<feature type="site" description="Interaction with DNA" evidence="8">
    <location>
        <position position="77"/>
    </location>
</feature>
<dbReference type="NCBIfam" id="TIGR01061">
    <property type="entry name" value="parC_Gpos"/>
    <property type="match status" value="1"/>
</dbReference>
<evidence type="ECO:0000256" key="3">
    <source>
        <dbReference type="ARBA" id="ARBA00023029"/>
    </source>
</evidence>
<dbReference type="EMBL" id="FNQR01000019">
    <property type="protein sequence ID" value="SEB13963.1"/>
    <property type="molecule type" value="Genomic_DNA"/>
</dbReference>
<dbReference type="Pfam" id="PF03989">
    <property type="entry name" value="DNA_gyraseA_C"/>
    <property type="match status" value="5"/>
</dbReference>
<keyword evidence="2 8" id="KW-1003">Cell membrane</keyword>
<dbReference type="PROSITE" id="PS52040">
    <property type="entry name" value="TOPO_IIA"/>
    <property type="match status" value="1"/>
</dbReference>
<evidence type="ECO:0000256" key="6">
    <source>
        <dbReference type="ARBA" id="ARBA00023235"/>
    </source>
</evidence>
<feature type="site" description="Transition state stabilizer" evidence="8">
    <location>
        <position position="120"/>
    </location>
</feature>
<evidence type="ECO:0000256" key="7">
    <source>
        <dbReference type="ARBA" id="ARBA00063644"/>
    </source>
</evidence>
<feature type="site" description="Interaction with DNA" evidence="8">
    <location>
        <position position="79"/>
    </location>
</feature>
<dbReference type="GO" id="GO:0005694">
    <property type="term" value="C:chromosome"/>
    <property type="evidence" value="ECO:0007669"/>
    <property type="project" value="InterPro"/>
</dbReference>
<dbReference type="GO" id="GO:0034335">
    <property type="term" value="F:DNA negative supercoiling activity"/>
    <property type="evidence" value="ECO:0007669"/>
    <property type="project" value="UniProtKB-ARBA"/>
</dbReference>
<dbReference type="RefSeq" id="WP_093046350.1">
    <property type="nucleotide sequence ID" value="NZ_FNQR01000019.1"/>
</dbReference>
<protein>
    <recommendedName>
        <fullName evidence="8">DNA topoisomerase 4 subunit A</fullName>
        <ecNumber evidence="8">5.6.2.2</ecNumber>
    </recommendedName>
    <alternativeName>
        <fullName evidence="8">Topoisomerase IV subunit A</fullName>
    </alternativeName>
</protein>
<dbReference type="NCBIfam" id="NF004043">
    <property type="entry name" value="PRK05560.1"/>
    <property type="match status" value="1"/>
</dbReference>
<dbReference type="GO" id="GO:0003677">
    <property type="term" value="F:DNA binding"/>
    <property type="evidence" value="ECO:0007669"/>
    <property type="project" value="UniProtKB-UniRule"/>
</dbReference>
<comment type="function">
    <text evidence="8">Topoisomerase IV is essential for chromosome segregation. It relaxes supercoiled DNA. Performs the decatenation events required during the replication of a circular DNA molecule.</text>
</comment>
<dbReference type="PANTHER" id="PTHR43493">
    <property type="entry name" value="DNA GYRASE/TOPOISOMERASE SUBUNIT A"/>
    <property type="match status" value="1"/>
</dbReference>
<keyword evidence="6 8" id="KW-0413">Isomerase</keyword>
<evidence type="ECO:0000256" key="9">
    <source>
        <dbReference type="PROSITE-ProRule" id="PRU01384"/>
    </source>
</evidence>
<keyword evidence="3 8" id="KW-0799">Topoisomerase</keyword>
<keyword evidence="5 8" id="KW-0472">Membrane</keyword>
<evidence type="ECO:0000256" key="2">
    <source>
        <dbReference type="ARBA" id="ARBA00022475"/>
    </source>
</evidence>
<dbReference type="Proteomes" id="UP000198584">
    <property type="component" value="Unassembled WGS sequence"/>
</dbReference>
<dbReference type="FunFam" id="1.10.268.10:FF:000001">
    <property type="entry name" value="DNA gyrase subunit A"/>
    <property type="match status" value="1"/>
</dbReference>
<sequence>MAEVENYLDLPLEEVIGDRFGRYSKYIIQERALPDARDGLKPVQRRILYAMHQEKNTYDKAFRKSAKTVGTVIGNYHPHGDTSVYDAMVRLSQDWKVRKNLVEMHGNNGSVDGDPPAAMRYTEARLSSISSELLRDIEKETVDFIPNFDDTIEEPVVLPAKFPNLLVNGSTGISAGYATDIPPHNIGEVIDAVIMKIEKQQVTTSELMTRLKGPDFPTGGIIQGEDGIRKAYETGKGKVILRGRAMIEDIKGNRQQIVIDEIPFEVNKANLVKRMDELRIDRKVEGIAEVRDETDRTGLRIVIELKKEANSEGVLNYFYKNTDLQITYHFNMVAIKDKTPQLLSLHQILDSYIAHQKEVVTRQSRYDLKKAKARAHIVEGLIKAISILDEVIATIRASKDKQDAKKRLIQSYDFTDEQAEAIVNLQLYRLTNTDITALEKEAGELRDRIAYLEEILADEKKLLKVIKTDLKKLKKQYNDDRRTEIQAEIEELKINLEVMVASEDIILSVTRDGYVKRTSLRSYAASNGEDFAIKDGDHLLRLIEINTTDKLLLFTNKGNYLYIPVHEIPDIRWKDLGQHIANLVPINKDEKIVAAYPVRDFKEESCLLFFTKNGMVKKSDLSLYEAQRYSKPLVAINLKGDDEVTNVHVTNGHSDIFIASDKGYALWYHESEVKTVGQRAAGVKAITLKEGEQVISGQVFDDLSDPSIVIVTHRGALKRMRLKEFEQSSRAKRGVVMLRELKKNPHRIVSMHLMASGQELQVKSDNGEVLTVNPMQYKANDRYSNGSYIVDTDQSGNVIDSWVKNEYEKPFDAESESS</sequence>
<feature type="site" description="Interaction with DNA" evidence="8">
    <location>
        <position position="90"/>
    </location>
</feature>
<dbReference type="InterPro" id="IPR005741">
    <property type="entry name" value="TopoIV_A_Gpos"/>
</dbReference>
<comment type="subcellular location">
    <subcellularLocation>
        <location evidence="8">Cell membrane</location>
        <topology evidence="8">Peripheral membrane protein</topology>
    </subcellularLocation>
</comment>
<dbReference type="Gene3D" id="3.30.1360.40">
    <property type="match status" value="1"/>
</dbReference>
<evidence type="ECO:0000256" key="1">
    <source>
        <dbReference type="ARBA" id="ARBA00000185"/>
    </source>
</evidence>
<feature type="site" description="Interaction with DNA" evidence="8">
    <location>
        <position position="96"/>
    </location>
</feature>
<dbReference type="SMART" id="SM00434">
    <property type="entry name" value="TOP4c"/>
    <property type="match status" value="1"/>
</dbReference>
<dbReference type="GO" id="GO:0005524">
    <property type="term" value="F:ATP binding"/>
    <property type="evidence" value="ECO:0007669"/>
    <property type="project" value="InterPro"/>
</dbReference>
<gene>
    <name evidence="8" type="primary">parC</name>
    <name evidence="12" type="ORF">SAMN05421743_11964</name>
</gene>
<keyword evidence="10" id="KW-0175">Coiled coil</keyword>
<dbReference type="NCBIfam" id="NF004044">
    <property type="entry name" value="PRK05561.1"/>
    <property type="match status" value="1"/>
</dbReference>
<dbReference type="STRING" id="571932.SAMN05421743_11964"/>
<evidence type="ECO:0000313" key="12">
    <source>
        <dbReference type="EMBL" id="SEB13963.1"/>
    </source>
</evidence>
<dbReference type="GO" id="GO:0007059">
    <property type="term" value="P:chromosome segregation"/>
    <property type="evidence" value="ECO:0007669"/>
    <property type="project" value="UniProtKB-UniRule"/>
</dbReference>
<feature type="domain" description="Topo IIA-type catalytic" evidence="11">
    <location>
        <begin position="33"/>
        <end position="499"/>
    </location>
</feature>
<evidence type="ECO:0000256" key="4">
    <source>
        <dbReference type="ARBA" id="ARBA00023125"/>
    </source>
</evidence>
<dbReference type="CDD" id="cd00187">
    <property type="entry name" value="TOP4c"/>
    <property type="match status" value="1"/>
</dbReference>
<dbReference type="InterPro" id="IPR013760">
    <property type="entry name" value="Topo_IIA-like_dom_sf"/>
</dbReference>
<evidence type="ECO:0000313" key="13">
    <source>
        <dbReference type="Proteomes" id="UP000198584"/>
    </source>
</evidence>
<evidence type="ECO:0000256" key="10">
    <source>
        <dbReference type="SAM" id="Coils"/>
    </source>
</evidence>
<name>A0A1H4GWR4_9BACI</name>
<dbReference type="HAMAP" id="MF_00937">
    <property type="entry name" value="ParC_type2"/>
    <property type="match status" value="1"/>
</dbReference>